<keyword evidence="2" id="KW-1185">Reference proteome</keyword>
<reference evidence="1 2" key="1">
    <citation type="journal article" date="2021" name="Int. J. Syst. Evol. Microbiol.">
        <title>Salipiger mangrovisoli sp. nov., isolated from mangrove soil and the proposal for the reclassification of Paraphaeobacter pallidus as Salipiger pallidus comb. nov.</title>
        <authorList>
            <person name="Du J."/>
            <person name="Liu Y."/>
            <person name="Pei T."/>
            <person name="Deng M.R."/>
            <person name="Zhu H."/>
        </authorList>
    </citation>
    <scope>NUCLEOTIDE SEQUENCE [LARGE SCALE GENOMIC DNA]</scope>
    <source>
        <strain evidence="1 2">6D45A</strain>
    </source>
</reference>
<dbReference type="RefSeq" id="WP_194136068.1">
    <property type="nucleotide sequence ID" value="NZ_JADFFK010000014.1"/>
</dbReference>
<comment type="caution">
    <text evidence="1">The sequence shown here is derived from an EMBL/GenBank/DDBJ whole genome shotgun (WGS) entry which is preliminary data.</text>
</comment>
<evidence type="ECO:0000313" key="1">
    <source>
        <dbReference type="EMBL" id="MBE9638770.1"/>
    </source>
</evidence>
<accession>A0ABR9X5A0</accession>
<organism evidence="1 2">
    <name type="scientific">Salipiger mangrovisoli</name>
    <dbReference type="NCBI Taxonomy" id="2865933"/>
    <lineage>
        <taxon>Bacteria</taxon>
        <taxon>Pseudomonadati</taxon>
        <taxon>Pseudomonadota</taxon>
        <taxon>Alphaproteobacteria</taxon>
        <taxon>Rhodobacterales</taxon>
        <taxon>Roseobacteraceae</taxon>
        <taxon>Salipiger</taxon>
    </lineage>
</organism>
<evidence type="ECO:0000313" key="2">
    <source>
        <dbReference type="Proteomes" id="UP000607796"/>
    </source>
</evidence>
<gene>
    <name evidence="1" type="ORF">IQ782_18085</name>
</gene>
<dbReference type="Proteomes" id="UP000607796">
    <property type="component" value="Unassembled WGS sequence"/>
</dbReference>
<name>A0ABR9X5A0_9RHOB</name>
<dbReference type="EMBL" id="JADFFK010000014">
    <property type="protein sequence ID" value="MBE9638770.1"/>
    <property type="molecule type" value="Genomic_DNA"/>
</dbReference>
<proteinExistence type="predicted"/>
<sequence length="61" mass="6005">MKGMLVPGQLSFAQPCAPMEGTNLAASEPKIEETPSLVTGGASGGVVEGSAYSLAVLALAV</sequence>
<protein>
    <submittedName>
        <fullName evidence="1">Uncharacterized protein</fullName>
    </submittedName>
</protein>